<feature type="region of interest" description="Disordered" evidence="1">
    <location>
        <begin position="28"/>
        <end position="47"/>
    </location>
</feature>
<name>A0ABV7Q747_9ACTN</name>
<proteinExistence type="predicted"/>
<feature type="signal peptide" evidence="2">
    <location>
        <begin position="1"/>
        <end position="20"/>
    </location>
</feature>
<dbReference type="RefSeq" id="WP_387980296.1">
    <property type="nucleotide sequence ID" value="NZ_JBHRWO010000021.1"/>
</dbReference>
<gene>
    <name evidence="3" type="ORF">ACFO8M_24120</name>
</gene>
<evidence type="ECO:0000256" key="2">
    <source>
        <dbReference type="SAM" id="SignalP"/>
    </source>
</evidence>
<organism evidence="3 4">
    <name type="scientific">Glycomyces rhizosphaerae</name>
    <dbReference type="NCBI Taxonomy" id="2054422"/>
    <lineage>
        <taxon>Bacteria</taxon>
        <taxon>Bacillati</taxon>
        <taxon>Actinomycetota</taxon>
        <taxon>Actinomycetes</taxon>
        <taxon>Glycomycetales</taxon>
        <taxon>Glycomycetaceae</taxon>
        <taxon>Glycomyces</taxon>
    </lineage>
</organism>
<dbReference type="PROSITE" id="PS51257">
    <property type="entry name" value="PROKAR_LIPOPROTEIN"/>
    <property type="match status" value="1"/>
</dbReference>
<evidence type="ECO:0008006" key="5">
    <source>
        <dbReference type="Google" id="ProtNLM"/>
    </source>
</evidence>
<dbReference type="Proteomes" id="UP001595712">
    <property type="component" value="Unassembled WGS sequence"/>
</dbReference>
<accession>A0ABV7Q747</accession>
<comment type="caution">
    <text evidence="3">The sequence shown here is derived from an EMBL/GenBank/DDBJ whole genome shotgun (WGS) entry which is preliminary data.</text>
</comment>
<evidence type="ECO:0000313" key="4">
    <source>
        <dbReference type="Proteomes" id="UP001595712"/>
    </source>
</evidence>
<sequence>MHRNATLAALTAALSLALTACGGSESEAAATPEAAPTGRAALERTAPPTPIVLPFPDAADGEDYGACYDGDCEVLVTEGVVIELDDEFRTGALTVASIDEYVNVVGNGGGAFISFNLGPGNVGNMNNVLNIETRAIDGDRAVIRLYPGEG</sequence>
<keyword evidence="4" id="KW-1185">Reference proteome</keyword>
<feature type="chain" id="PRO_5047302992" description="Lipoprotein" evidence="2">
    <location>
        <begin position="21"/>
        <end position="150"/>
    </location>
</feature>
<keyword evidence="2" id="KW-0732">Signal</keyword>
<dbReference type="EMBL" id="JBHRWO010000021">
    <property type="protein sequence ID" value="MFC3495583.1"/>
    <property type="molecule type" value="Genomic_DNA"/>
</dbReference>
<reference evidence="4" key="1">
    <citation type="journal article" date="2019" name="Int. J. Syst. Evol. Microbiol.">
        <title>The Global Catalogue of Microorganisms (GCM) 10K type strain sequencing project: providing services to taxonomists for standard genome sequencing and annotation.</title>
        <authorList>
            <consortium name="The Broad Institute Genomics Platform"/>
            <consortium name="The Broad Institute Genome Sequencing Center for Infectious Disease"/>
            <person name="Wu L."/>
            <person name="Ma J."/>
        </authorList>
    </citation>
    <scope>NUCLEOTIDE SEQUENCE [LARGE SCALE GENOMIC DNA]</scope>
    <source>
        <strain evidence="4">CGMCC 4.7396</strain>
    </source>
</reference>
<feature type="compositionally biased region" description="Low complexity" evidence="1">
    <location>
        <begin position="28"/>
        <end position="40"/>
    </location>
</feature>
<protein>
    <recommendedName>
        <fullName evidence="5">Lipoprotein</fullName>
    </recommendedName>
</protein>
<evidence type="ECO:0000256" key="1">
    <source>
        <dbReference type="SAM" id="MobiDB-lite"/>
    </source>
</evidence>
<evidence type="ECO:0000313" key="3">
    <source>
        <dbReference type="EMBL" id="MFC3495583.1"/>
    </source>
</evidence>